<reference evidence="15 16" key="1">
    <citation type="submission" date="2024-04" db="EMBL/GenBank/DDBJ databases">
        <title>Kosakonia calanthae sp. nov., a halophilic bacterium isolated from leaves of Calanthe tiplacata.</title>
        <authorList>
            <person name="Wu P."/>
        </authorList>
    </citation>
    <scope>NUCLEOTIDE SEQUENCE [LARGE SCALE GENOMIC DNA]</scope>
    <source>
        <strain evidence="15 16">BYX6</strain>
    </source>
</reference>
<dbReference type="EMBL" id="CP151800">
    <property type="protein sequence ID" value="WZV97823.1"/>
    <property type="molecule type" value="Genomic_DNA"/>
</dbReference>
<evidence type="ECO:0000313" key="16">
    <source>
        <dbReference type="Proteomes" id="UP001466893"/>
    </source>
</evidence>
<dbReference type="InterPro" id="IPR004090">
    <property type="entry name" value="Chemotax_Me-accpt_rcpt"/>
</dbReference>
<evidence type="ECO:0000256" key="3">
    <source>
        <dbReference type="ARBA" id="ARBA00022481"/>
    </source>
</evidence>
<dbReference type="PANTHER" id="PTHR43531:SF14">
    <property type="entry name" value="METHYL-ACCEPTING CHEMOTAXIS PROTEIN I-RELATED"/>
    <property type="match status" value="1"/>
</dbReference>
<evidence type="ECO:0000256" key="2">
    <source>
        <dbReference type="ARBA" id="ARBA00022475"/>
    </source>
</evidence>
<keyword evidence="4" id="KW-0145">Chemotaxis</keyword>
<dbReference type="RefSeq" id="WP_342322458.1">
    <property type="nucleotide sequence ID" value="NZ_CP151800.1"/>
</dbReference>
<keyword evidence="6 12" id="KW-0812">Transmembrane</keyword>
<evidence type="ECO:0000256" key="4">
    <source>
        <dbReference type="ARBA" id="ARBA00022500"/>
    </source>
</evidence>
<evidence type="ECO:0000256" key="5">
    <source>
        <dbReference type="ARBA" id="ARBA00022519"/>
    </source>
</evidence>
<proteinExistence type="inferred from homology"/>
<protein>
    <submittedName>
        <fullName evidence="15">Methyl-accepting chemotaxis protein</fullName>
    </submittedName>
</protein>
<dbReference type="CDD" id="cd11386">
    <property type="entry name" value="MCP_signal"/>
    <property type="match status" value="1"/>
</dbReference>
<keyword evidence="2" id="KW-1003">Cell membrane</keyword>
<feature type="domain" description="HAMP" evidence="14">
    <location>
        <begin position="216"/>
        <end position="268"/>
    </location>
</feature>
<evidence type="ECO:0000259" key="14">
    <source>
        <dbReference type="PROSITE" id="PS50885"/>
    </source>
</evidence>
<name>A0ABZ3B3K5_9ENTR</name>
<evidence type="ECO:0000256" key="1">
    <source>
        <dbReference type="ARBA" id="ARBA00004429"/>
    </source>
</evidence>
<keyword evidence="5" id="KW-0997">Cell inner membrane</keyword>
<evidence type="ECO:0000256" key="9">
    <source>
        <dbReference type="ARBA" id="ARBA00023224"/>
    </source>
</evidence>
<keyword evidence="3" id="KW-0488">Methylation</keyword>
<dbReference type="SUPFAM" id="SSF58104">
    <property type="entry name" value="Methyl-accepting chemotaxis protein (MCP) signaling domain"/>
    <property type="match status" value="1"/>
</dbReference>
<feature type="domain" description="Methyl-accepting transducer" evidence="13">
    <location>
        <begin position="273"/>
        <end position="502"/>
    </location>
</feature>
<sequence length="521" mass="56284">MLKTLSIRTGLLSLLALMTLLLLLVSGIGIYALNKSSSSLERISQLQGEKIARLSEGYTLILRARNEAGQAVRMMEVGLLDDAAKSVKMINSEIEQGEKSLSDVIATGVDDEQGAALLANVAKSYGDYVSQGIKPMQNALNQQSADTYYDLLETKLIPISRQFDNDMQAFQVWGEARGKAEVVDVQNSKRFVMMLIMVVALLVAGIIVLAWLALRHMLLKPLDASIEQLELVAAGDLTATNTKVASKEFARLNAAIEEMRQSLVGSVMRVRDASSQIDTGSRELAAGNVDLSQRTESTATSLEQTAASMEQITATVKLNADNAEQAHKLAKTVSDTADRGSEMVCYVIEKMRDISSSSDRIADILSVIDAIAFQTNILALNAAVEAARAGEQGRGFAVVAGEVRNLASRSAESAKEIRQLISSSQTQVSEGSDLAMQAGETMDEIAEEVLRMTKLMREIANASQEQSRGIEQVNIAVSQMDETAQQNAALVQQSSAATRSLEEQSRELLQAMASFRLQAQG</sequence>
<evidence type="ECO:0000256" key="7">
    <source>
        <dbReference type="ARBA" id="ARBA00022989"/>
    </source>
</evidence>
<dbReference type="Pfam" id="PF02203">
    <property type="entry name" value="TarH"/>
    <property type="match status" value="1"/>
</dbReference>
<dbReference type="InterPro" id="IPR051310">
    <property type="entry name" value="MCP_chemotaxis"/>
</dbReference>
<comment type="subcellular location">
    <subcellularLocation>
        <location evidence="1">Cell inner membrane</location>
        <topology evidence="1">Multi-pass membrane protein</topology>
    </subcellularLocation>
</comment>
<evidence type="ECO:0000256" key="11">
    <source>
        <dbReference type="PROSITE-ProRule" id="PRU00284"/>
    </source>
</evidence>
<keyword evidence="8 12" id="KW-0472">Membrane</keyword>
<dbReference type="InterPro" id="IPR003660">
    <property type="entry name" value="HAMP_dom"/>
</dbReference>
<dbReference type="PANTHER" id="PTHR43531">
    <property type="entry name" value="PROTEIN ICFG"/>
    <property type="match status" value="1"/>
</dbReference>
<dbReference type="PROSITE" id="PS50111">
    <property type="entry name" value="CHEMOTAXIS_TRANSDUC_2"/>
    <property type="match status" value="1"/>
</dbReference>
<dbReference type="InterPro" id="IPR004089">
    <property type="entry name" value="MCPsignal_dom"/>
</dbReference>
<gene>
    <name evidence="15" type="ORF">AAEY27_19585</name>
</gene>
<dbReference type="Gene3D" id="1.10.287.950">
    <property type="entry name" value="Methyl-accepting chemotaxis protein"/>
    <property type="match status" value="1"/>
</dbReference>
<evidence type="ECO:0000256" key="6">
    <source>
        <dbReference type="ARBA" id="ARBA00022692"/>
    </source>
</evidence>
<evidence type="ECO:0000259" key="13">
    <source>
        <dbReference type="PROSITE" id="PS50111"/>
    </source>
</evidence>
<evidence type="ECO:0000256" key="12">
    <source>
        <dbReference type="SAM" id="Phobius"/>
    </source>
</evidence>
<feature type="transmembrane region" description="Helical" evidence="12">
    <location>
        <begin position="191"/>
        <end position="214"/>
    </location>
</feature>
<dbReference type="Pfam" id="PF00015">
    <property type="entry name" value="MCPsignal"/>
    <property type="match status" value="1"/>
</dbReference>
<keyword evidence="9 11" id="KW-0807">Transducer</keyword>
<dbReference type="InterPro" id="IPR035440">
    <property type="entry name" value="4HB_MCP_dom_sf"/>
</dbReference>
<dbReference type="Proteomes" id="UP001466893">
    <property type="component" value="Chromosome"/>
</dbReference>
<evidence type="ECO:0000256" key="10">
    <source>
        <dbReference type="ARBA" id="ARBA00029447"/>
    </source>
</evidence>
<dbReference type="InterPro" id="IPR003122">
    <property type="entry name" value="Tar_rcpt_lig-bd"/>
</dbReference>
<comment type="similarity">
    <text evidence="10">Belongs to the methyl-accepting chemotaxis (MCP) protein family.</text>
</comment>
<organism evidence="15 16">
    <name type="scientific">Kosakonia calanthes</name>
    <dbReference type="NCBI Taxonomy" id="3139408"/>
    <lineage>
        <taxon>Bacteria</taxon>
        <taxon>Pseudomonadati</taxon>
        <taxon>Pseudomonadota</taxon>
        <taxon>Gammaproteobacteria</taxon>
        <taxon>Enterobacterales</taxon>
        <taxon>Enterobacteriaceae</taxon>
        <taxon>Kosakonia</taxon>
    </lineage>
</organism>
<evidence type="ECO:0000313" key="15">
    <source>
        <dbReference type="EMBL" id="WZV97823.1"/>
    </source>
</evidence>
<dbReference type="SUPFAM" id="SSF47170">
    <property type="entry name" value="Aspartate receptor, ligand-binding domain"/>
    <property type="match status" value="1"/>
</dbReference>
<keyword evidence="16" id="KW-1185">Reference proteome</keyword>
<keyword evidence="7 12" id="KW-1133">Transmembrane helix</keyword>
<dbReference type="PRINTS" id="PR00260">
    <property type="entry name" value="CHEMTRNSDUCR"/>
</dbReference>
<dbReference type="PROSITE" id="PS50885">
    <property type="entry name" value="HAMP"/>
    <property type="match status" value="1"/>
</dbReference>
<dbReference type="SMART" id="SM00283">
    <property type="entry name" value="MA"/>
    <property type="match status" value="1"/>
</dbReference>
<evidence type="ECO:0000256" key="8">
    <source>
        <dbReference type="ARBA" id="ARBA00023136"/>
    </source>
</evidence>
<accession>A0ABZ3B3K5</accession>